<accession>A0A085NDY9</accession>
<evidence type="ECO:0000313" key="8">
    <source>
        <dbReference type="Proteomes" id="UP000030764"/>
    </source>
</evidence>
<dbReference type="GO" id="GO:0006508">
    <property type="term" value="P:proteolysis"/>
    <property type="evidence" value="ECO:0007669"/>
    <property type="project" value="UniProtKB-KW"/>
</dbReference>
<dbReference type="EMBL" id="KL367512">
    <property type="protein sequence ID" value="KFD67685.1"/>
    <property type="molecule type" value="Genomic_DNA"/>
</dbReference>
<name>A0A085NDY9_9BILA</name>
<dbReference type="GO" id="GO:0005737">
    <property type="term" value="C:cytoplasm"/>
    <property type="evidence" value="ECO:0007669"/>
    <property type="project" value="InterPro"/>
</dbReference>
<evidence type="ECO:0000256" key="3">
    <source>
        <dbReference type="ARBA" id="ARBA00022670"/>
    </source>
</evidence>
<dbReference type="InterPro" id="IPR011356">
    <property type="entry name" value="Leucine_aapep/pepB"/>
</dbReference>
<dbReference type="PANTHER" id="PTHR11963:SF48">
    <property type="entry name" value="DIPEPTIDASE B, ISOFORM A"/>
    <property type="match status" value="1"/>
</dbReference>
<keyword evidence="3" id="KW-0645">Protease</keyword>
<gene>
    <name evidence="6" type="ORF">M513_08539</name>
    <name evidence="7" type="ORF">M514_08539</name>
</gene>
<dbReference type="GO" id="GO:0070006">
    <property type="term" value="F:metalloaminopeptidase activity"/>
    <property type="evidence" value="ECO:0007669"/>
    <property type="project" value="InterPro"/>
</dbReference>
<evidence type="ECO:0000256" key="1">
    <source>
        <dbReference type="ARBA" id="ARBA00009528"/>
    </source>
</evidence>
<sequence>MFFFSIDHPTAIRESSWAVARSVATYTTAAGKTSRQPTGVCSIKSLSFWSGLIPFFFSLPVGCLLSAFNLLQTVPSFIPQQRRVGRKGCTFELMITVQVLLWPNNFTTMLINGFSEPIANGRQSWPCLANPAKRTAMMKQAALLQFYGCTKSTPTGQSQLNHNSRFYLPLSLKVHIERSERAFAIPSYHLPEMAASTFQVPYMVKTCNNFNDASYDGLLVVASSVADLPADLTPLKPFLENFFALDKSALDAGSVCLIPVSGNVLHSSRLIFSATGPLTRDFDDERRFKEAAELGMSRALKAGMKNILLICGVHKSYPTAQLVTLLGAMQTLYVPLEVRELAKENRQRINSLNLWCAHDSMSASARALALATAIESGRAVARDIGGSDPERMSPAKIVQYIEETFQSSNSVKLTVISDQEVIKKEYPLMAAVGRGANAVARHQSRLVKFQYVGIGKIKDTLMLVGKGVTLDTGGLNIKVGNAMNGMSRDKCGAAAVVGFFKVLDLLQPENLKVLGSVALVRNSVGPDSYSCDEILTSRSGKRIRIVNTDAEGRTIMVDPLCEMRERAIREVNPHLCTIATLTGHAGLTVGNGYSIAVCNGPAQKCGEGEKLRAASMTVADIVELSRLRREDYEANIGQSECEDLMQSNTEPSVRTPRGHTIPAAFLIMGSGLDKVDRKEIPLLDVLMYLLQHGCDSDKPIKYTHIDMAAGNGTFPQAPWGCPVAALTARFILQYPASLSNF</sequence>
<proteinExistence type="inferred from homology"/>
<dbReference type="PANTHER" id="PTHR11963">
    <property type="entry name" value="LEUCINE AMINOPEPTIDASE-RELATED"/>
    <property type="match status" value="1"/>
</dbReference>
<comment type="similarity">
    <text evidence="1">Belongs to the peptidase M17 family.</text>
</comment>
<dbReference type="AlphaFoldDB" id="A0A085NDY9"/>
<dbReference type="Pfam" id="PF00883">
    <property type="entry name" value="Peptidase_M17"/>
    <property type="match status" value="1"/>
</dbReference>
<reference evidence="7 8" key="1">
    <citation type="journal article" date="2014" name="Nat. Genet.">
        <title>Genome and transcriptome of the porcine whipworm Trichuris suis.</title>
        <authorList>
            <person name="Jex A.R."/>
            <person name="Nejsum P."/>
            <person name="Schwarz E.M."/>
            <person name="Hu L."/>
            <person name="Young N.D."/>
            <person name="Hall R.S."/>
            <person name="Korhonen P.K."/>
            <person name="Liao S."/>
            <person name="Thamsborg S."/>
            <person name="Xia J."/>
            <person name="Xu P."/>
            <person name="Wang S."/>
            <person name="Scheerlinck J.P."/>
            <person name="Hofmann A."/>
            <person name="Sternberg P.W."/>
            <person name="Wang J."/>
            <person name="Gasser R.B."/>
        </authorList>
    </citation>
    <scope>NUCLEOTIDE SEQUENCE [LARGE SCALE GENOMIC DNA]</scope>
    <source>
        <strain evidence="7">DCEP-RM93F</strain>
        <strain evidence="6">DCEP-RM93M</strain>
    </source>
</reference>
<evidence type="ECO:0000259" key="5">
    <source>
        <dbReference type="Pfam" id="PF00883"/>
    </source>
</evidence>
<dbReference type="InterPro" id="IPR000819">
    <property type="entry name" value="Peptidase_M17_C"/>
</dbReference>
<keyword evidence="2" id="KW-0031">Aminopeptidase</keyword>
<dbReference type="PRINTS" id="PR00481">
    <property type="entry name" value="LAMNOPPTDASE"/>
</dbReference>
<keyword evidence="4" id="KW-0378">Hydrolase</keyword>
<feature type="domain" description="Cytosol aminopeptidase" evidence="5">
    <location>
        <begin position="380"/>
        <end position="667"/>
    </location>
</feature>
<keyword evidence="8" id="KW-1185">Reference proteome</keyword>
<dbReference type="SUPFAM" id="SSF53187">
    <property type="entry name" value="Zn-dependent exopeptidases"/>
    <property type="match status" value="1"/>
</dbReference>
<organism evidence="7">
    <name type="scientific">Trichuris suis</name>
    <name type="common">pig whipworm</name>
    <dbReference type="NCBI Taxonomy" id="68888"/>
    <lineage>
        <taxon>Eukaryota</taxon>
        <taxon>Metazoa</taxon>
        <taxon>Ecdysozoa</taxon>
        <taxon>Nematoda</taxon>
        <taxon>Enoplea</taxon>
        <taxon>Dorylaimia</taxon>
        <taxon>Trichinellida</taxon>
        <taxon>Trichuridae</taxon>
        <taxon>Trichuris</taxon>
    </lineage>
</organism>
<dbReference type="GO" id="GO:0030145">
    <property type="term" value="F:manganese ion binding"/>
    <property type="evidence" value="ECO:0007669"/>
    <property type="project" value="InterPro"/>
</dbReference>
<dbReference type="Proteomes" id="UP000030764">
    <property type="component" value="Unassembled WGS sequence"/>
</dbReference>
<evidence type="ECO:0000256" key="2">
    <source>
        <dbReference type="ARBA" id="ARBA00022438"/>
    </source>
</evidence>
<evidence type="ECO:0000313" key="6">
    <source>
        <dbReference type="EMBL" id="KFD50590.1"/>
    </source>
</evidence>
<dbReference type="Gene3D" id="3.40.630.10">
    <property type="entry name" value="Zn peptidases"/>
    <property type="match status" value="1"/>
</dbReference>
<dbReference type="Proteomes" id="UP000030758">
    <property type="component" value="Unassembled WGS sequence"/>
</dbReference>
<dbReference type="EMBL" id="KL363251">
    <property type="protein sequence ID" value="KFD50590.1"/>
    <property type="molecule type" value="Genomic_DNA"/>
</dbReference>
<evidence type="ECO:0000256" key="4">
    <source>
        <dbReference type="ARBA" id="ARBA00022801"/>
    </source>
</evidence>
<protein>
    <recommendedName>
        <fullName evidence="5">Cytosol aminopeptidase domain-containing protein</fullName>
    </recommendedName>
</protein>
<evidence type="ECO:0000313" key="7">
    <source>
        <dbReference type="EMBL" id="KFD67685.1"/>
    </source>
</evidence>